<reference evidence="2 3" key="1">
    <citation type="journal article" date="2021" name="Elife">
        <title>Chloroplast acquisition without the gene transfer in kleptoplastic sea slugs, Plakobranchus ocellatus.</title>
        <authorList>
            <person name="Maeda T."/>
            <person name="Takahashi S."/>
            <person name="Yoshida T."/>
            <person name="Shimamura S."/>
            <person name="Takaki Y."/>
            <person name="Nagai Y."/>
            <person name="Toyoda A."/>
            <person name="Suzuki Y."/>
            <person name="Arimoto A."/>
            <person name="Ishii H."/>
            <person name="Satoh N."/>
            <person name="Nishiyama T."/>
            <person name="Hasebe M."/>
            <person name="Maruyama T."/>
            <person name="Minagawa J."/>
            <person name="Obokata J."/>
            <person name="Shigenobu S."/>
        </authorList>
    </citation>
    <scope>NUCLEOTIDE SEQUENCE [LARGE SCALE GENOMIC DNA]</scope>
</reference>
<dbReference type="InterPro" id="IPR012337">
    <property type="entry name" value="RNaseH-like_sf"/>
</dbReference>
<dbReference type="InterPro" id="IPR001584">
    <property type="entry name" value="Integrase_cat-core"/>
</dbReference>
<name>A0AAV4HY23_9GAST</name>
<dbReference type="PANTHER" id="PTHR37984">
    <property type="entry name" value="PROTEIN CBG26694"/>
    <property type="match status" value="1"/>
</dbReference>
<dbReference type="Gene3D" id="3.30.420.10">
    <property type="entry name" value="Ribonuclease H-like superfamily/Ribonuclease H"/>
    <property type="match status" value="1"/>
</dbReference>
<dbReference type="SUPFAM" id="SSF53098">
    <property type="entry name" value="Ribonuclease H-like"/>
    <property type="match status" value="1"/>
</dbReference>
<dbReference type="InterPro" id="IPR050951">
    <property type="entry name" value="Retrovirus_Pol_polyprotein"/>
</dbReference>
<keyword evidence="3" id="KW-1185">Reference proteome</keyword>
<dbReference type="EMBL" id="BMAT01012986">
    <property type="protein sequence ID" value="GFS03148.1"/>
    <property type="molecule type" value="Genomic_DNA"/>
</dbReference>
<evidence type="ECO:0000313" key="3">
    <source>
        <dbReference type="Proteomes" id="UP000762676"/>
    </source>
</evidence>
<dbReference type="PROSITE" id="PS50994">
    <property type="entry name" value="INTEGRASE"/>
    <property type="match status" value="1"/>
</dbReference>
<dbReference type="AlphaFoldDB" id="A0AAV4HY23"/>
<protein>
    <submittedName>
        <fullName evidence="2">Pol polyprotein</fullName>
    </submittedName>
</protein>
<organism evidence="2 3">
    <name type="scientific">Elysia marginata</name>
    <dbReference type="NCBI Taxonomy" id="1093978"/>
    <lineage>
        <taxon>Eukaryota</taxon>
        <taxon>Metazoa</taxon>
        <taxon>Spiralia</taxon>
        <taxon>Lophotrochozoa</taxon>
        <taxon>Mollusca</taxon>
        <taxon>Gastropoda</taxon>
        <taxon>Heterobranchia</taxon>
        <taxon>Euthyneura</taxon>
        <taxon>Panpulmonata</taxon>
        <taxon>Sacoglossa</taxon>
        <taxon>Placobranchoidea</taxon>
        <taxon>Plakobranchidae</taxon>
        <taxon>Elysia</taxon>
    </lineage>
</organism>
<dbReference type="GO" id="GO:0003676">
    <property type="term" value="F:nucleic acid binding"/>
    <property type="evidence" value="ECO:0007669"/>
    <property type="project" value="InterPro"/>
</dbReference>
<gene>
    <name evidence="2" type="ORF">ElyMa_006462500</name>
</gene>
<dbReference type="InterPro" id="IPR036397">
    <property type="entry name" value="RNaseH_sf"/>
</dbReference>
<evidence type="ECO:0000313" key="2">
    <source>
        <dbReference type="EMBL" id="GFS03148.1"/>
    </source>
</evidence>
<dbReference type="Proteomes" id="UP000762676">
    <property type="component" value="Unassembled WGS sequence"/>
</dbReference>
<dbReference type="PANTHER" id="PTHR37984:SF13">
    <property type="entry name" value="RIBONUCLEASE H"/>
    <property type="match status" value="1"/>
</dbReference>
<feature type="domain" description="Integrase catalytic" evidence="1">
    <location>
        <begin position="1"/>
        <end position="77"/>
    </location>
</feature>
<sequence>MNKITASDTILELREVFSTLGLPEIIVTDNSPTFTSSDFCSFMSHIGIKHITVSPYHPSSNGLAERSVQTFKKAMIKTNTHGIVRRHQDQVRISVASSSDTTDEPLVENERLEPQRQNVFEPQSFQSPISKDSANELPVVEMPNQAMSQAEQGGESPCEQNLSEPCRVAASEMPYKGFEPICTRSGRVVKPPDRLTT</sequence>
<accession>A0AAV4HY23</accession>
<comment type="caution">
    <text evidence="2">The sequence shown here is derived from an EMBL/GenBank/DDBJ whole genome shotgun (WGS) entry which is preliminary data.</text>
</comment>
<dbReference type="GO" id="GO:0015074">
    <property type="term" value="P:DNA integration"/>
    <property type="evidence" value="ECO:0007669"/>
    <property type="project" value="InterPro"/>
</dbReference>
<evidence type="ECO:0000259" key="1">
    <source>
        <dbReference type="PROSITE" id="PS50994"/>
    </source>
</evidence>
<proteinExistence type="predicted"/>